<sequence>MSRLEHPGLVFRSLDPSEGDEALLKGWYEATRRGFHQTRGNDDGFAAWRAHTQNDSLTLLGAWSEATEFASATMPVATFSSWTAPVNVGGGTSLPTRLISDVTVAPTHRRQGLLRKLMTVALADAVAEGLPLAALTVSEGSIYGRFGFGMATHVRQVEVEVTSKFRFRDDAITDDGSVTLLEPADAWKTIASVYATFQETTRGSVTRPHYYETWLSSAYDFGGDSKDESKQRVALHLDASGTPDGYVVFKTADERNDAGLRMATVVDLVALTPAAYLRLWRFLADIDLVERVSWRKAPLRDPLSWALAEPFVVKSEELDDFLWMRVLDPVAALQARPWHADGEIVLGVDDQLGHASGAWQVVVRDGRAEVTATDARPSVTLSADTLGALYLGGVDVRTLAAAGRVTGSTEAIETWAAMADGGPLPYCITGF</sequence>
<feature type="active site" description="Proton acceptor; via carboxylate" evidence="4">
    <location>
        <position position="431"/>
    </location>
</feature>
<evidence type="ECO:0000256" key="1">
    <source>
        <dbReference type="ARBA" id="ARBA00009213"/>
    </source>
</evidence>
<dbReference type="PANTHER" id="PTHR37817">
    <property type="entry name" value="N-ACETYLTRANSFERASE EIS"/>
    <property type="match status" value="1"/>
</dbReference>
<evidence type="ECO:0000259" key="5">
    <source>
        <dbReference type="PROSITE" id="PS51186"/>
    </source>
</evidence>
<dbReference type="EMBL" id="VFOV01000001">
    <property type="protein sequence ID" value="TQL67199.1"/>
    <property type="molecule type" value="Genomic_DNA"/>
</dbReference>
<dbReference type="RefSeq" id="WP_141779328.1">
    <property type="nucleotide sequence ID" value="NZ_VFOV01000001.1"/>
</dbReference>
<dbReference type="CDD" id="cd04301">
    <property type="entry name" value="NAT_SF"/>
    <property type="match status" value="1"/>
</dbReference>
<feature type="binding site" evidence="4">
    <location>
        <begin position="138"/>
        <end position="139"/>
    </location>
    <ligand>
        <name>acetyl-CoA</name>
        <dbReference type="ChEBI" id="CHEBI:57288"/>
    </ligand>
</feature>
<comment type="caution">
    <text evidence="6">The sequence shown here is derived from an EMBL/GenBank/DDBJ whole genome shotgun (WGS) entry which is preliminary data.</text>
</comment>
<evidence type="ECO:0000256" key="4">
    <source>
        <dbReference type="HAMAP-Rule" id="MF_01812"/>
    </source>
</evidence>
<feature type="binding site" evidence="4">
    <location>
        <begin position="110"/>
        <end position="115"/>
    </location>
    <ligand>
        <name>acetyl-CoA</name>
        <dbReference type="ChEBI" id="CHEBI:57288"/>
    </ligand>
</feature>
<organism evidence="6 7">
    <name type="scientific">Nocardioides albertanoniae</name>
    <dbReference type="NCBI Taxonomy" id="1175486"/>
    <lineage>
        <taxon>Bacteria</taxon>
        <taxon>Bacillati</taxon>
        <taxon>Actinomycetota</taxon>
        <taxon>Actinomycetes</taxon>
        <taxon>Propionibacteriales</taxon>
        <taxon>Nocardioidaceae</taxon>
        <taxon>Nocardioides</taxon>
    </lineage>
</organism>
<dbReference type="HAMAP" id="MF_01812">
    <property type="entry name" value="Eis"/>
    <property type="match status" value="1"/>
</dbReference>
<dbReference type="AlphaFoldDB" id="A0A543A3P4"/>
<dbReference type="GO" id="GO:0034069">
    <property type="term" value="F:aminoglycoside N-acetyltransferase activity"/>
    <property type="evidence" value="ECO:0007669"/>
    <property type="project" value="TreeGrafter"/>
</dbReference>
<dbReference type="Pfam" id="PF17668">
    <property type="entry name" value="Acetyltransf_17"/>
    <property type="match status" value="1"/>
</dbReference>
<dbReference type="GO" id="GO:0030649">
    <property type="term" value="P:aminoglycoside antibiotic catabolic process"/>
    <property type="evidence" value="ECO:0007669"/>
    <property type="project" value="TreeGrafter"/>
</dbReference>
<dbReference type="InterPro" id="IPR036527">
    <property type="entry name" value="SCP2_sterol-bd_dom_sf"/>
</dbReference>
<feature type="active site" description="Proton donor" evidence="4">
    <location>
        <position position="143"/>
    </location>
</feature>
<dbReference type="Pfam" id="PF13530">
    <property type="entry name" value="SCP2_2"/>
    <property type="match status" value="1"/>
</dbReference>
<dbReference type="InterPro" id="IPR051554">
    <property type="entry name" value="Acetyltransferase_Eis"/>
</dbReference>
<keyword evidence="7" id="KW-1185">Reference proteome</keyword>
<evidence type="ECO:0000256" key="2">
    <source>
        <dbReference type="ARBA" id="ARBA00022679"/>
    </source>
</evidence>
<dbReference type="InterPro" id="IPR000182">
    <property type="entry name" value="GNAT_dom"/>
</dbReference>
<name>A0A543A3P4_9ACTN</name>
<evidence type="ECO:0000256" key="3">
    <source>
        <dbReference type="ARBA" id="ARBA00023315"/>
    </source>
</evidence>
<dbReference type="Pfam" id="PF13527">
    <property type="entry name" value="Acetyltransf_9"/>
    <property type="match status" value="1"/>
</dbReference>
<evidence type="ECO:0000313" key="6">
    <source>
        <dbReference type="EMBL" id="TQL67199.1"/>
    </source>
</evidence>
<evidence type="ECO:0000313" key="7">
    <source>
        <dbReference type="Proteomes" id="UP000320209"/>
    </source>
</evidence>
<dbReference type="PANTHER" id="PTHR37817:SF1">
    <property type="entry name" value="N-ACETYLTRANSFERASE EIS"/>
    <property type="match status" value="1"/>
</dbReference>
<protein>
    <submittedName>
        <fullName evidence="6">Putative acetyltransferase</fullName>
    </submittedName>
</protein>
<dbReference type="SUPFAM" id="SSF55729">
    <property type="entry name" value="Acyl-CoA N-acyltransferases (Nat)"/>
    <property type="match status" value="1"/>
</dbReference>
<reference evidence="6 7" key="1">
    <citation type="submission" date="2019-06" db="EMBL/GenBank/DDBJ databases">
        <title>Sequencing the genomes of 1000 actinobacteria strains.</title>
        <authorList>
            <person name="Klenk H.-P."/>
        </authorList>
    </citation>
    <scope>NUCLEOTIDE SEQUENCE [LARGE SCALE GENOMIC DNA]</scope>
    <source>
        <strain evidence="6 7">DSM 25218</strain>
    </source>
</reference>
<comment type="similarity">
    <text evidence="1 4">Belongs to the acetyltransferase Eis family.</text>
</comment>
<feature type="binding site" evidence="4">
    <location>
        <begin position="102"/>
        <end position="104"/>
    </location>
    <ligand>
        <name>acetyl-CoA</name>
        <dbReference type="ChEBI" id="CHEBI:57288"/>
    </ligand>
</feature>
<dbReference type="Gene3D" id="3.30.1050.10">
    <property type="entry name" value="SCP2 sterol-binding domain"/>
    <property type="match status" value="1"/>
</dbReference>
<proteinExistence type="inferred from homology"/>
<dbReference type="Proteomes" id="UP000320209">
    <property type="component" value="Unassembled WGS sequence"/>
</dbReference>
<dbReference type="InterPro" id="IPR022902">
    <property type="entry name" value="NAcTrfase_Eis"/>
</dbReference>
<dbReference type="PROSITE" id="PS51186">
    <property type="entry name" value="GNAT"/>
    <property type="match status" value="1"/>
</dbReference>
<gene>
    <name evidence="6" type="ORF">FB381_1072</name>
</gene>
<dbReference type="InterPro" id="IPR025559">
    <property type="entry name" value="Eis_dom"/>
</dbReference>
<dbReference type="OrthoDB" id="8399956at2"/>
<keyword evidence="3 4" id="KW-0012">Acyltransferase</keyword>
<dbReference type="Gene3D" id="3.40.630.30">
    <property type="match status" value="2"/>
</dbReference>
<feature type="domain" description="N-acetyltransferase" evidence="5">
    <location>
        <begin position="9"/>
        <end position="172"/>
    </location>
</feature>
<dbReference type="InterPro" id="IPR016181">
    <property type="entry name" value="Acyl_CoA_acyltransferase"/>
</dbReference>
<accession>A0A543A3P4</accession>
<dbReference type="InterPro" id="IPR041380">
    <property type="entry name" value="Acetyltransf_17"/>
</dbReference>
<comment type="subunit">
    <text evidence="4">Homohexamer; trimer of dimers.</text>
</comment>
<keyword evidence="2 4" id="KW-0808">Transferase</keyword>
<dbReference type="SUPFAM" id="SSF55718">
    <property type="entry name" value="SCP-like"/>
    <property type="match status" value="1"/>
</dbReference>